<dbReference type="eggNOG" id="ENOG5031CY4">
    <property type="taxonomic scope" value="Bacteria"/>
</dbReference>
<dbReference type="KEGG" id="tbe:Trebr_1310"/>
<sequence>MDNRNGTVDGYADGEEPLVFHYGKPGERLKHADESVRNFYEGKGPQPPKGLFKSLVQTRTSRFMFLTVIAFTVIVFALQFLGGNPADGTVGGIPVSLAAFSFEDTVYVSIKLEETRTGENSLVPVNADIRLYDTDKQLIATAAAEGFYRGKEEFLRTTAADYDIVYIEAVLNTPDGSVTLTAGVTGN</sequence>
<evidence type="ECO:0000256" key="1">
    <source>
        <dbReference type="SAM" id="Phobius"/>
    </source>
</evidence>
<evidence type="ECO:0000313" key="3">
    <source>
        <dbReference type="Proteomes" id="UP000006546"/>
    </source>
</evidence>
<dbReference type="Proteomes" id="UP000006546">
    <property type="component" value="Chromosome"/>
</dbReference>
<dbReference type="AlphaFoldDB" id="F4LM58"/>
<reference evidence="3" key="1">
    <citation type="submission" date="2011-04" db="EMBL/GenBank/DDBJ databases">
        <title>The complete genome of Treponema brennaborense DSM 12168.</title>
        <authorList>
            <person name="Lucas S."/>
            <person name="Han J."/>
            <person name="Lapidus A."/>
            <person name="Bruce D."/>
            <person name="Goodwin L."/>
            <person name="Pitluck S."/>
            <person name="Peters L."/>
            <person name="Kyrpides N."/>
            <person name="Mavromatis K."/>
            <person name="Ivanova N."/>
            <person name="Mikhailova N."/>
            <person name="Pagani I."/>
            <person name="Teshima H."/>
            <person name="Detter J.C."/>
            <person name="Tapia R."/>
            <person name="Han C."/>
            <person name="Land M."/>
            <person name="Hauser L."/>
            <person name="Markowitz V."/>
            <person name="Cheng J.-F."/>
            <person name="Hugenholtz P."/>
            <person name="Woyke T."/>
            <person name="Wu D."/>
            <person name="Gronow S."/>
            <person name="Wellnitz S."/>
            <person name="Brambilla E."/>
            <person name="Klenk H.-P."/>
            <person name="Eisen J.A."/>
        </authorList>
    </citation>
    <scope>NUCLEOTIDE SEQUENCE [LARGE SCALE GENOMIC DNA]</scope>
    <source>
        <strain evidence="3">DSM 12168 / CIP 105900 / DD5/3</strain>
    </source>
</reference>
<feature type="transmembrane region" description="Helical" evidence="1">
    <location>
        <begin position="63"/>
        <end position="81"/>
    </location>
</feature>
<evidence type="ECO:0000313" key="2">
    <source>
        <dbReference type="EMBL" id="AEE16737.1"/>
    </source>
</evidence>
<dbReference type="HOGENOM" id="CLU_1447047_0_0_12"/>
<dbReference type="RefSeq" id="WP_013758444.1">
    <property type="nucleotide sequence ID" value="NC_015500.1"/>
</dbReference>
<organism evidence="2 3">
    <name type="scientific">Treponema brennaborense (strain DSM 12168 / CIP 105900 / DD5/3)</name>
    <dbReference type="NCBI Taxonomy" id="906968"/>
    <lineage>
        <taxon>Bacteria</taxon>
        <taxon>Pseudomonadati</taxon>
        <taxon>Spirochaetota</taxon>
        <taxon>Spirochaetia</taxon>
        <taxon>Spirochaetales</taxon>
        <taxon>Treponemataceae</taxon>
        <taxon>Treponema</taxon>
    </lineage>
</organism>
<keyword evidence="1" id="KW-0472">Membrane</keyword>
<gene>
    <name evidence="2" type="ordered locus">Trebr_1310</name>
</gene>
<dbReference type="OrthoDB" id="362779at2"/>
<dbReference type="EMBL" id="CP002696">
    <property type="protein sequence ID" value="AEE16737.1"/>
    <property type="molecule type" value="Genomic_DNA"/>
</dbReference>
<keyword evidence="1" id="KW-0812">Transmembrane</keyword>
<dbReference type="STRING" id="906968.Trebr_1310"/>
<proteinExistence type="predicted"/>
<keyword evidence="1" id="KW-1133">Transmembrane helix</keyword>
<keyword evidence="3" id="KW-1185">Reference proteome</keyword>
<accession>F4LM58</accession>
<name>F4LM58_TREBD</name>
<protein>
    <submittedName>
        <fullName evidence="2">Uncharacterized protein</fullName>
    </submittedName>
</protein>